<dbReference type="EMBL" id="KV018885">
    <property type="protein sequence ID" value="KZV16639.1"/>
    <property type="molecule type" value="Genomic_DNA"/>
</dbReference>
<protein>
    <submittedName>
        <fullName evidence="1">Uncharacterized protein</fullName>
    </submittedName>
</protein>
<keyword evidence="2" id="KW-1185">Reference proteome</keyword>
<accession>A0A2Z7A5B4</accession>
<organism evidence="1 2">
    <name type="scientific">Dorcoceras hygrometricum</name>
    <dbReference type="NCBI Taxonomy" id="472368"/>
    <lineage>
        <taxon>Eukaryota</taxon>
        <taxon>Viridiplantae</taxon>
        <taxon>Streptophyta</taxon>
        <taxon>Embryophyta</taxon>
        <taxon>Tracheophyta</taxon>
        <taxon>Spermatophyta</taxon>
        <taxon>Magnoliopsida</taxon>
        <taxon>eudicotyledons</taxon>
        <taxon>Gunneridae</taxon>
        <taxon>Pentapetalae</taxon>
        <taxon>asterids</taxon>
        <taxon>lamiids</taxon>
        <taxon>Lamiales</taxon>
        <taxon>Gesneriaceae</taxon>
        <taxon>Didymocarpoideae</taxon>
        <taxon>Trichosporeae</taxon>
        <taxon>Loxocarpinae</taxon>
        <taxon>Dorcoceras</taxon>
    </lineage>
</organism>
<reference evidence="1 2" key="1">
    <citation type="journal article" date="2015" name="Proc. Natl. Acad. Sci. U.S.A.">
        <title>The resurrection genome of Boea hygrometrica: A blueprint for survival of dehydration.</title>
        <authorList>
            <person name="Xiao L."/>
            <person name="Yang G."/>
            <person name="Zhang L."/>
            <person name="Yang X."/>
            <person name="Zhao S."/>
            <person name="Ji Z."/>
            <person name="Zhou Q."/>
            <person name="Hu M."/>
            <person name="Wang Y."/>
            <person name="Chen M."/>
            <person name="Xu Y."/>
            <person name="Jin H."/>
            <person name="Xiao X."/>
            <person name="Hu G."/>
            <person name="Bao F."/>
            <person name="Hu Y."/>
            <person name="Wan P."/>
            <person name="Li L."/>
            <person name="Deng X."/>
            <person name="Kuang T."/>
            <person name="Xiang C."/>
            <person name="Zhu J.K."/>
            <person name="Oliver M.J."/>
            <person name="He Y."/>
        </authorList>
    </citation>
    <scope>NUCLEOTIDE SEQUENCE [LARGE SCALE GENOMIC DNA]</scope>
    <source>
        <strain evidence="2">cv. XS01</strain>
    </source>
</reference>
<name>A0A2Z7A5B4_9LAMI</name>
<evidence type="ECO:0000313" key="2">
    <source>
        <dbReference type="Proteomes" id="UP000250235"/>
    </source>
</evidence>
<sequence length="199" mass="22857">MFSAFQITLIYRQSISVFLAAFPTSSIRVPRVMLSIQTRYTPTASKVDNNKQIPQLLFIVLRRCSNIVVLQQTQESAVIVTSRNNRNPVLVLPLYLKKPAADRFLIPTTDFATIFEMLELFSPRLVCVTYPNDDVAPRHQQPVDTLSINRYTSKSAVASYSNMLLILSNRFVWFSYLARFNDTQFLNHPTLPEEIRAHN</sequence>
<proteinExistence type="predicted"/>
<dbReference type="Proteomes" id="UP000250235">
    <property type="component" value="Unassembled WGS sequence"/>
</dbReference>
<gene>
    <name evidence="1" type="ORF">F511_44244</name>
</gene>
<evidence type="ECO:0000313" key="1">
    <source>
        <dbReference type="EMBL" id="KZV16639.1"/>
    </source>
</evidence>
<dbReference type="AlphaFoldDB" id="A0A2Z7A5B4"/>